<evidence type="ECO:0000313" key="2">
    <source>
        <dbReference type="Proteomes" id="UP000503349"/>
    </source>
</evidence>
<sequence>MKPSMHYKELPCLDVSDSSDCFTLQLLVLCSSGVATSSFLGSAHVLIHVPAHRSHYDA</sequence>
<keyword evidence="2" id="KW-1185">Reference proteome</keyword>
<organism evidence="1 2">
    <name type="scientific">Channa argus</name>
    <name type="common">Northern snakehead</name>
    <name type="synonym">Ophicephalus argus</name>
    <dbReference type="NCBI Taxonomy" id="215402"/>
    <lineage>
        <taxon>Eukaryota</taxon>
        <taxon>Metazoa</taxon>
        <taxon>Chordata</taxon>
        <taxon>Craniata</taxon>
        <taxon>Vertebrata</taxon>
        <taxon>Euteleostomi</taxon>
        <taxon>Actinopterygii</taxon>
        <taxon>Neopterygii</taxon>
        <taxon>Teleostei</taxon>
        <taxon>Neoteleostei</taxon>
        <taxon>Acanthomorphata</taxon>
        <taxon>Anabantaria</taxon>
        <taxon>Anabantiformes</taxon>
        <taxon>Channoidei</taxon>
        <taxon>Channidae</taxon>
        <taxon>Channa</taxon>
    </lineage>
</organism>
<reference evidence="1 2" key="1">
    <citation type="submission" date="2019-02" db="EMBL/GenBank/DDBJ databases">
        <title>Opniocepnalus argus genome.</title>
        <authorList>
            <person name="Zhou C."/>
            <person name="Xiao S."/>
        </authorList>
    </citation>
    <scope>NUCLEOTIDE SEQUENCE [LARGE SCALE GENOMIC DNA]</scope>
    <source>
        <strain evidence="1">OARG1902GOOAL</strain>
        <tissue evidence="1">Muscle</tissue>
    </source>
</reference>
<proteinExistence type="predicted"/>
<protein>
    <submittedName>
        <fullName evidence="1">Uncharacterized protein</fullName>
    </submittedName>
</protein>
<dbReference type="Proteomes" id="UP000503349">
    <property type="component" value="Chromosome 6"/>
</dbReference>
<evidence type="ECO:0000313" key="1">
    <source>
        <dbReference type="EMBL" id="KAF3690848.1"/>
    </source>
</evidence>
<gene>
    <name evidence="1" type="ORF">EXN66_Car006522</name>
</gene>
<accession>A0A6G1PLJ3</accession>
<reference evidence="2" key="2">
    <citation type="submission" date="2019-02" db="EMBL/GenBank/DDBJ databases">
        <title>Opniocepnalus argus Var Kimnra genome.</title>
        <authorList>
            <person name="Zhou C."/>
            <person name="Xiao S."/>
        </authorList>
    </citation>
    <scope>NUCLEOTIDE SEQUENCE [LARGE SCALE GENOMIC DNA]</scope>
</reference>
<dbReference type="EMBL" id="CM015717">
    <property type="protein sequence ID" value="KAF3690848.1"/>
    <property type="molecule type" value="Genomic_DNA"/>
</dbReference>
<name>A0A6G1PLJ3_CHAAH</name>
<dbReference type="AlphaFoldDB" id="A0A6G1PLJ3"/>